<evidence type="ECO:0000256" key="5">
    <source>
        <dbReference type="ARBA" id="ARBA00023136"/>
    </source>
</evidence>
<proteinExistence type="inferred from homology"/>
<dbReference type="Pfam" id="PF04117">
    <property type="entry name" value="Mpv17_PMP22"/>
    <property type="match status" value="1"/>
</dbReference>
<dbReference type="PANTHER" id="PTHR11266">
    <property type="entry name" value="PEROXISOMAL MEMBRANE PROTEIN 2, PXMP2 MPV17"/>
    <property type="match status" value="1"/>
</dbReference>
<name>A0A061SIT4_9CHLO</name>
<dbReference type="InterPro" id="IPR007248">
    <property type="entry name" value="Mpv17_PMP22"/>
</dbReference>
<protein>
    <submittedName>
        <fullName evidence="7">Protein Mpv17</fullName>
    </submittedName>
</protein>
<feature type="region of interest" description="Disordered" evidence="6">
    <location>
        <begin position="76"/>
        <end position="97"/>
    </location>
</feature>
<evidence type="ECO:0000256" key="4">
    <source>
        <dbReference type="ARBA" id="ARBA00022989"/>
    </source>
</evidence>
<dbReference type="GO" id="GO:0005737">
    <property type="term" value="C:cytoplasm"/>
    <property type="evidence" value="ECO:0007669"/>
    <property type="project" value="TreeGrafter"/>
</dbReference>
<evidence type="ECO:0000256" key="6">
    <source>
        <dbReference type="SAM" id="MobiDB-lite"/>
    </source>
</evidence>
<dbReference type="PANTHER" id="PTHR11266:SF121">
    <property type="entry name" value="OS09G0315000 PROTEIN"/>
    <property type="match status" value="1"/>
</dbReference>
<keyword evidence="4" id="KW-1133">Transmembrane helix</keyword>
<gene>
    <name evidence="7" type="primary">MPV17</name>
    <name evidence="7" type="ORF">TSPGSL018_1602</name>
</gene>
<organism evidence="7">
    <name type="scientific">Tetraselmis sp. GSL018</name>
    <dbReference type="NCBI Taxonomy" id="582737"/>
    <lineage>
        <taxon>Eukaryota</taxon>
        <taxon>Viridiplantae</taxon>
        <taxon>Chlorophyta</taxon>
        <taxon>core chlorophytes</taxon>
        <taxon>Chlorodendrophyceae</taxon>
        <taxon>Chlorodendrales</taxon>
        <taxon>Chlorodendraceae</taxon>
        <taxon>Tetraselmis</taxon>
    </lineage>
</organism>
<evidence type="ECO:0000256" key="2">
    <source>
        <dbReference type="ARBA" id="ARBA00006824"/>
    </source>
</evidence>
<evidence type="ECO:0000313" key="7">
    <source>
        <dbReference type="EMBL" id="JAC84183.1"/>
    </source>
</evidence>
<keyword evidence="3" id="KW-0812">Transmembrane</keyword>
<evidence type="ECO:0000256" key="3">
    <source>
        <dbReference type="ARBA" id="ARBA00022692"/>
    </source>
</evidence>
<comment type="similarity">
    <text evidence="2">Belongs to the peroxisomal membrane protein PXMP2/4 family.</text>
</comment>
<dbReference type="AlphaFoldDB" id="A0A061SIT4"/>
<accession>A0A061SIT4</accession>
<dbReference type="EMBL" id="GBEZ01000722">
    <property type="protein sequence ID" value="JAC84183.1"/>
    <property type="molecule type" value="Transcribed_RNA"/>
</dbReference>
<keyword evidence="5" id="KW-0472">Membrane</keyword>
<sequence length="506" mass="55796">MFTPCLGKPARHGFRAAPAACTLRGVKRNSKFNSETRLYHEPPPTSASTFSGIVLGHNARFRISVGAVSYDREPETYPSNLKHTSHAADATETQRGTSPPLNLFSRIPKLWLNSAIIAAFLGSLLARFVTVDSVVWRGWTLWEIFSNIPTSNWSFYQECLEKEPLLTPMLITGATYWFADWIAQTYEGNALLDFNTERLLRSSVTGLLFLGPLAHFYYTVQDDIFAQIWPSSPWYSEVLKMLIDNTAYCFSYNFLYYLATGLLKGSSVRSILDDFGGAWWRLQKAGWRIWPYVGAITHTVIPTQHKVLFVDAIEVAWVTYLSLSANAMRSKNLEVVEDVVADDHGELVGEASSKALGALQTYVTDVRENTWATELAPAGEAGEGLPSDSVPQDHLLLAIAIEEAMQEKLAEVKRAALDPDAVREAALTSSWELLPALEDIASGEGRAEDVARLQALVAEEIAAMLRRAEEQGLRDPEGLEAIDPEQVAAEACEAVLSSSRAGSSAD</sequence>
<comment type="subcellular location">
    <subcellularLocation>
        <location evidence="1">Membrane</location>
        <topology evidence="1">Multi-pass membrane protein</topology>
    </subcellularLocation>
</comment>
<evidence type="ECO:0000256" key="1">
    <source>
        <dbReference type="ARBA" id="ARBA00004141"/>
    </source>
</evidence>
<reference evidence="7" key="1">
    <citation type="submission" date="2014-05" db="EMBL/GenBank/DDBJ databases">
        <title>The transcriptome of the halophilic microalga Tetraselmis sp. GSL018 isolated from the Great Salt Lake, Utah.</title>
        <authorList>
            <person name="Jinkerson R.E."/>
            <person name="D'Adamo S."/>
            <person name="Posewitz M.C."/>
        </authorList>
    </citation>
    <scope>NUCLEOTIDE SEQUENCE</scope>
    <source>
        <strain evidence="7">GSL018</strain>
    </source>
</reference>
<dbReference type="GO" id="GO:0016020">
    <property type="term" value="C:membrane"/>
    <property type="evidence" value="ECO:0007669"/>
    <property type="project" value="UniProtKB-SubCell"/>
</dbReference>